<comment type="caution">
    <text evidence="1">The sequence shown here is derived from an EMBL/GenBank/DDBJ whole genome shotgun (WGS) entry which is preliminary data.</text>
</comment>
<reference evidence="1" key="2">
    <citation type="journal article" date="2022" name="New Phytol.">
        <title>Evolutionary transition to the ectomycorrhizal habit in the genomes of a hyperdiverse lineage of mushroom-forming fungi.</title>
        <authorList>
            <person name="Looney B."/>
            <person name="Miyauchi S."/>
            <person name="Morin E."/>
            <person name="Drula E."/>
            <person name="Courty P.E."/>
            <person name="Kohler A."/>
            <person name="Kuo A."/>
            <person name="LaButti K."/>
            <person name="Pangilinan J."/>
            <person name="Lipzen A."/>
            <person name="Riley R."/>
            <person name="Andreopoulos W."/>
            <person name="He G."/>
            <person name="Johnson J."/>
            <person name="Nolan M."/>
            <person name="Tritt A."/>
            <person name="Barry K.W."/>
            <person name="Grigoriev I.V."/>
            <person name="Nagy L.G."/>
            <person name="Hibbett D."/>
            <person name="Henrissat B."/>
            <person name="Matheny P.B."/>
            <person name="Labbe J."/>
            <person name="Martin F.M."/>
        </authorList>
    </citation>
    <scope>NUCLEOTIDE SEQUENCE</scope>
    <source>
        <strain evidence="1">EC-137</strain>
    </source>
</reference>
<protein>
    <submittedName>
        <fullName evidence="1">Tim10/DDP family zinc finger-domain-containing protein</fullName>
    </submittedName>
</protein>
<organism evidence="1 2">
    <name type="scientific">Vararia minispora EC-137</name>
    <dbReference type="NCBI Taxonomy" id="1314806"/>
    <lineage>
        <taxon>Eukaryota</taxon>
        <taxon>Fungi</taxon>
        <taxon>Dikarya</taxon>
        <taxon>Basidiomycota</taxon>
        <taxon>Agaricomycotina</taxon>
        <taxon>Agaricomycetes</taxon>
        <taxon>Russulales</taxon>
        <taxon>Lachnocladiaceae</taxon>
        <taxon>Vararia</taxon>
    </lineage>
</organism>
<evidence type="ECO:0000313" key="2">
    <source>
        <dbReference type="Proteomes" id="UP000814128"/>
    </source>
</evidence>
<evidence type="ECO:0000313" key="1">
    <source>
        <dbReference type="EMBL" id="KAI0034916.1"/>
    </source>
</evidence>
<dbReference type="Proteomes" id="UP000814128">
    <property type="component" value="Unassembled WGS sequence"/>
</dbReference>
<accession>A0ACB8QSQ2</accession>
<gene>
    <name evidence="1" type="ORF">K488DRAFT_44497</name>
</gene>
<proteinExistence type="predicted"/>
<sequence length="98" mass="10379">MSFFGGSRNGGGLNNERIEAAMHEMEMITDVFNRMVSSCHAKCVNTRYADAELSKGESVCVDRCIGKYFEANKLVGETLNSTAQAAGGGGMGSSPMGM</sequence>
<dbReference type="EMBL" id="MU273492">
    <property type="protein sequence ID" value="KAI0034916.1"/>
    <property type="molecule type" value="Genomic_DNA"/>
</dbReference>
<reference evidence="1" key="1">
    <citation type="submission" date="2021-02" db="EMBL/GenBank/DDBJ databases">
        <authorList>
            <consortium name="DOE Joint Genome Institute"/>
            <person name="Ahrendt S."/>
            <person name="Looney B.P."/>
            <person name="Miyauchi S."/>
            <person name="Morin E."/>
            <person name="Drula E."/>
            <person name="Courty P.E."/>
            <person name="Chicoki N."/>
            <person name="Fauchery L."/>
            <person name="Kohler A."/>
            <person name="Kuo A."/>
            <person name="Labutti K."/>
            <person name="Pangilinan J."/>
            <person name="Lipzen A."/>
            <person name="Riley R."/>
            <person name="Andreopoulos W."/>
            <person name="He G."/>
            <person name="Johnson J."/>
            <person name="Barry K.W."/>
            <person name="Grigoriev I.V."/>
            <person name="Nagy L."/>
            <person name="Hibbett D."/>
            <person name="Henrissat B."/>
            <person name="Matheny P.B."/>
            <person name="Labbe J."/>
            <person name="Martin F."/>
        </authorList>
    </citation>
    <scope>NUCLEOTIDE SEQUENCE</scope>
    <source>
        <strain evidence="1">EC-137</strain>
    </source>
</reference>
<keyword evidence="2" id="KW-1185">Reference proteome</keyword>
<name>A0ACB8QSQ2_9AGAM</name>